<dbReference type="SUPFAM" id="SSF101386">
    <property type="entry name" value="all-alpha NTP pyrophosphatases"/>
    <property type="match status" value="2"/>
</dbReference>
<feature type="domain" description="NTP pyrophosphohydrolase MazG-like" evidence="3">
    <location>
        <begin position="168"/>
        <end position="227"/>
    </location>
</feature>
<name>A0A3E2BJK5_9BACT</name>
<feature type="region of interest" description="Disordered" evidence="2">
    <location>
        <begin position="261"/>
        <end position="282"/>
    </location>
</feature>
<dbReference type="NCBIfam" id="TIGR00444">
    <property type="entry name" value="mazG"/>
    <property type="match status" value="1"/>
</dbReference>
<feature type="compositionally biased region" description="Basic residues" evidence="2">
    <location>
        <begin position="273"/>
        <end position="282"/>
    </location>
</feature>
<protein>
    <submittedName>
        <fullName evidence="4">Nucleoside triphosphate pyrophosphohydrolase MazG</fullName>
    </submittedName>
</protein>
<evidence type="ECO:0000259" key="3">
    <source>
        <dbReference type="Pfam" id="PF03819"/>
    </source>
</evidence>
<accession>A0A3E2BJK5</accession>
<dbReference type="Gene3D" id="1.10.287.1080">
    <property type="entry name" value="MazG-like"/>
    <property type="match status" value="2"/>
</dbReference>
<dbReference type="CDD" id="cd11528">
    <property type="entry name" value="NTP-PPase_MazG_Nterm"/>
    <property type="match status" value="1"/>
</dbReference>
<dbReference type="GO" id="GO:0047429">
    <property type="term" value="F:nucleoside triphosphate diphosphatase activity"/>
    <property type="evidence" value="ECO:0007669"/>
    <property type="project" value="InterPro"/>
</dbReference>
<evidence type="ECO:0000256" key="2">
    <source>
        <dbReference type="SAM" id="MobiDB-lite"/>
    </source>
</evidence>
<organism evidence="4 5">
    <name type="scientific">Candidatus Saccharicenans subterraneus</name>
    <dbReference type="NCBI Taxonomy" id="2508984"/>
    <lineage>
        <taxon>Bacteria</taxon>
        <taxon>Candidatus Aminicenantota</taxon>
        <taxon>Candidatus Aminicenantia</taxon>
        <taxon>Candidatus Aminicenantales</taxon>
        <taxon>Candidatus Saccharicenantaceae</taxon>
        <taxon>Candidatus Saccharicenans</taxon>
    </lineage>
</organism>
<dbReference type="GO" id="GO:0046081">
    <property type="term" value="P:dUTP catabolic process"/>
    <property type="evidence" value="ECO:0007669"/>
    <property type="project" value="TreeGrafter"/>
</dbReference>
<evidence type="ECO:0000313" key="4">
    <source>
        <dbReference type="EMBL" id="RFT14842.1"/>
    </source>
</evidence>
<dbReference type="GO" id="GO:0046061">
    <property type="term" value="P:dATP catabolic process"/>
    <property type="evidence" value="ECO:0007669"/>
    <property type="project" value="TreeGrafter"/>
</dbReference>
<dbReference type="GO" id="GO:0046047">
    <property type="term" value="P:TTP catabolic process"/>
    <property type="evidence" value="ECO:0007669"/>
    <property type="project" value="TreeGrafter"/>
</dbReference>
<dbReference type="AlphaFoldDB" id="A0A3E2BJK5"/>
<dbReference type="Proteomes" id="UP000257323">
    <property type="component" value="Unassembled WGS sequence"/>
</dbReference>
<evidence type="ECO:0000256" key="1">
    <source>
        <dbReference type="SAM" id="Coils"/>
    </source>
</evidence>
<dbReference type="InterPro" id="IPR011551">
    <property type="entry name" value="NTP_PyrPHydrolase_MazG"/>
</dbReference>
<dbReference type="InterPro" id="IPR048015">
    <property type="entry name" value="NTP-PPase_MazG-like_N"/>
</dbReference>
<dbReference type="GO" id="GO:0046052">
    <property type="term" value="P:UTP catabolic process"/>
    <property type="evidence" value="ECO:0007669"/>
    <property type="project" value="TreeGrafter"/>
</dbReference>
<dbReference type="NCBIfam" id="NF007113">
    <property type="entry name" value="PRK09562.1"/>
    <property type="match status" value="1"/>
</dbReference>
<dbReference type="CDD" id="cd11529">
    <property type="entry name" value="NTP-PPase_MazG_Cterm"/>
    <property type="match status" value="1"/>
</dbReference>
<dbReference type="GO" id="GO:0006203">
    <property type="term" value="P:dGTP catabolic process"/>
    <property type="evidence" value="ECO:0007669"/>
    <property type="project" value="TreeGrafter"/>
</dbReference>
<sequence>MKSSTEAGREFRKLVEIIARLRSPGGCPWDRARSRRDILNYFLEEVYEAVEAISSNRPEAAREELGDVLMEVVFLARFYEEEGLFTMADVLRGINRKMVERHPHVFGRKTGLSPEAVLASWQENKLREKKRRSILDGLPASAPSLVYAFMLGQRAAAHGFDWPEAGSALEKVKEEIAELDKSLKKKKNRQVAEELGDTIFSLVNVCRLLGYNPEIVLRQAGRKFERRFRQLEKELKKKGREVRDCSLEELDRVWEAVKKNKRAGRKNIEKNHGGKPRRKKKS</sequence>
<keyword evidence="4" id="KW-0378">Hydrolase</keyword>
<evidence type="ECO:0000313" key="5">
    <source>
        <dbReference type="Proteomes" id="UP000257323"/>
    </source>
</evidence>
<dbReference type="InterPro" id="IPR004518">
    <property type="entry name" value="MazG-like_dom"/>
</dbReference>
<feature type="coiled-coil region" evidence="1">
    <location>
        <begin position="221"/>
        <end position="248"/>
    </location>
</feature>
<dbReference type="EMBL" id="QUAH01000018">
    <property type="protein sequence ID" value="RFT14842.1"/>
    <property type="molecule type" value="Genomic_DNA"/>
</dbReference>
<dbReference type="PANTHER" id="PTHR30522">
    <property type="entry name" value="NUCLEOSIDE TRIPHOSPHATE PYROPHOSPHOHYDROLASE"/>
    <property type="match status" value="1"/>
</dbReference>
<dbReference type="InterPro" id="IPR048011">
    <property type="entry name" value="NTP-PPase_MazG-like_C"/>
</dbReference>
<reference evidence="4 5" key="1">
    <citation type="submission" date="2018-08" db="EMBL/GenBank/DDBJ databases">
        <title>Genome analysis of the thermophilic bacterium of the candidate phylum Aminicenantes from deep subsurface aquifer revealed its physiology and ecological role.</title>
        <authorList>
            <person name="Kadnikov V.V."/>
            <person name="Mardanov A.V."/>
            <person name="Beletsky A.V."/>
            <person name="Karnachuk O.V."/>
            <person name="Ravin N.V."/>
        </authorList>
    </citation>
    <scope>NUCLEOTIDE SEQUENCE [LARGE SCALE GENOMIC DNA]</scope>
    <source>
        <strain evidence="4">BY38</strain>
    </source>
</reference>
<dbReference type="Pfam" id="PF03819">
    <property type="entry name" value="MazG"/>
    <property type="match status" value="2"/>
</dbReference>
<gene>
    <name evidence="4" type="ORF">OP8BY_1535</name>
</gene>
<keyword evidence="1" id="KW-0175">Coiled coil</keyword>
<feature type="domain" description="NTP pyrophosphohydrolase MazG-like" evidence="3">
    <location>
        <begin position="36"/>
        <end position="106"/>
    </location>
</feature>
<comment type="caution">
    <text evidence="4">The sequence shown here is derived from an EMBL/GenBank/DDBJ whole genome shotgun (WGS) entry which is preliminary data.</text>
</comment>
<proteinExistence type="predicted"/>
<dbReference type="PANTHER" id="PTHR30522:SF0">
    <property type="entry name" value="NUCLEOSIDE TRIPHOSPHATE PYROPHOSPHOHYDROLASE"/>
    <property type="match status" value="1"/>
</dbReference>
<dbReference type="GO" id="GO:0046076">
    <property type="term" value="P:dTTP catabolic process"/>
    <property type="evidence" value="ECO:0007669"/>
    <property type="project" value="TreeGrafter"/>
</dbReference>